<accession>A0A6J7T438</accession>
<dbReference type="CDD" id="cd04181">
    <property type="entry name" value="NTP_transferase"/>
    <property type="match status" value="1"/>
</dbReference>
<comment type="similarity">
    <text evidence="1">Belongs to the transferase hexapeptide repeat family.</text>
</comment>
<dbReference type="Gene3D" id="3.90.550.10">
    <property type="entry name" value="Spore Coat Polysaccharide Biosynthesis Protein SpsA, Chain A"/>
    <property type="match status" value="1"/>
</dbReference>
<feature type="domain" description="Mannose-1-phosphate guanyltransferase C-terminal" evidence="3">
    <location>
        <begin position="247"/>
        <end position="331"/>
    </location>
</feature>
<evidence type="ECO:0000313" key="5">
    <source>
        <dbReference type="EMBL" id="CAB5035930.1"/>
    </source>
</evidence>
<dbReference type="InterPro" id="IPR029044">
    <property type="entry name" value="Nucleotide-diphossugar_trans"/>
</dbReference>
<dbReference type="Pfam" id="PF00483">
    <property type="entry name" value="NTP_transferase"/>
    <property type="match status" value="1"/>
</dbReference>
<dbReference type="PANTHER" id="PTHR22572">
    <property type="entry name" value="SUGAR-1-PHOSPHATE GUANYL TRANSFERASE"/>
    <property type="match status" value="1"/>
</dbReference>
<name>A0A6J7T438_9ZZZZ</name>
<gene>
    <name evidence="4" type="ORF">UFOPK2593_00315</name>
    <name evidence="5" type="ORF">UFOPK4234_00372</name>
    <name evidence="6" type="ORF">UFOPK4295_00497</name>
</gene>
<dbReference type="SUPFAM" id="SSF53448">
    <property type="entry name" value="Nucleotide-diphospho-sugar transferases"/>
    <property type="match status" value="1"/>
</dbReference>
<organism evidence="6">
    <name type="scientific">freshwater metagenome</name>
    <dbReference type="NCBI Taxonomy" id="449393"/>
    <lineage>
        <taxon>unclassified sequences</taxon>
        <taxon>metagenomes</taxon>
        <taxon>ecological metagenomes</taxon>
    </lineage>
</organism>
<dbReference type="InterPro" id="IPR056729">
    <property type="entry name" value="GMPPB_C"/>
</dbReference>
<proteinExistence type="inferred from homology"/>
<sequence length="337" mass="35537">MSEAILLVGGQGTRLRPLTDSTPKPLLPLAGVACTTHQLLKAKAAGVTRVVLATSYLAEVFEAQYGAGEALGLELVYAVEREPLGTGGAIANAGQFLKGDGPILIFNGDVISNHSLEEQYRVHESSGAVATLHLTPVEDARAYGCVPVDDSGRVKAFLEKMDNPVTNLINAGCYIFDRSIIDVIPLNTVISVEREIFPELVKQHVQGYVSDDYWIDLGTPEAFTKASADLITGRAYSPALGILNMEYLANAAEIATSARITGGTFLDKGVTVDEAAHVHQSVILADSWVGSNAHVENSFVGRGVKIGSGIKLVNVAVGDGVEIHEGTTVSEGARLSA</sequence>
<evidence type="ECO:0000313" key="4">
    <source>
        <dbReference type="EMBL" id="CAB4695611.1"/>
    </source>
</evidence>
<evidence type="ECO:0000313" key="6">
    <source>
        <dbReference type="EMBL" id="CAB5047228.1"/>
    </source>
</evidence>
<dbReference type="EMBL" id="CAFBQF010000018">
    <property type="protein sequence ID" value="CAB5047228.1"/>
    <property type="molecule type" value="Genomic_DNA"/>
</dbReference>
<dbReference type="EMBL" id="CAFBQA010000011">
    <property type="protein sequence ID" value="CAB5035930.1"/>
    <property type="molecule type" value="Genomic_DNA"/>
</dbReference>
<dbReference type="Pfam" id="PF25087">
    <property type="entry name" value="GMPPB_C"/>
    <property type="match status" value="1"/>
</dbReference>
<reference evidence="6" key="1">
    <citation type="submission" date="2020-05" db="EMBL/GenBank/DDBJ databases">
        <authorList>
            <person name="Chiriac C."/>
            <person name="Salcher M."/>
            <person name="Ghai R."/>
            <person name="Kavagutti S V."/>
        </authorList>
    </citation>
    <scope>NUCLEOTIDE SEQUENCE</scope>
</reference>
<feature type="domain" description="Nucleotidyl transferase" evidence="2">
    <location>
        <begin position="4"/>
        <end position="230"/>
    </location>
</feature>
<dbReference type="InterPro" id="IPR050486">
    <property type="entry name" value="Mannose-1P_guanyltransferase"/>
</dbReference>
<dbReference type="InterPro" id="IPR005835">
    <property type="entry name" value="NTP_transferase_dom"/>
</dbReference>
<dbReference type="Gene3D" id="2.160.10.10">
    <property type="entry name" value="Hexapeptide repeat proteins"/>
    <property type="match status" value="1"/>
</dbReference>
<protein>
    <submittedName>
        <fullName evidence="6">Unannotated protein</fullName>
    </submittedName>
</protein>
<evidence type="ECO:0000256" key="1">
    <source>
        <dbReference type="ARBA" id="ARBA00007274"/>
    </source>
</evidence>
<evidence type="ECO:0000259" key="2">
    <source>
        <dbReference type="Pfam" id="PF00483"/>
    </source>
</evidence>
<dbReference type="EMBL" id="CAEZXW010000010">
    <property type="protein sequence ID" value="CAB4695611.1"/>
    <property type="molecule type" value="Genomic_DNA"/>
</dbReference>
<dbReference type="AlphaFoldDB" id="A0A6J7T438"/>
<evidence type="ECO:0000259" key="3">
    <source>
        <dbReference type="Pfam" id="PF25087"/>
    </source>
</evidence>